<keyword evidence="3 10" id="KW-0813">Transport</keyword>
<evidence type="ECO:0000256" key="4">
    <source>
        <dbReference type="ARBA" id="ARBA00022452"/>
    </source>
</evidence>
<dbReference type="PANTHER" id="PTHR32552">
    <property type="entry name" value="FERRICHROME IRON RECEPTOR-RELATED"/>
    <property type="match status" value="1"/>
</dbReference>
<dbReference type="PROSITE" id="PS52016">
    <property type="entry name" value="TONB_DEPENDENT_REC_3"/>
    <property type="match status" value="1"/>
</dbReference>
<sequence length="755" mass="83085">MRSDIVNRSAYHLTQKQQETPMNASTRAAFGCARRPVPGAPNLLAVAVTLASIAMPLMAHAQQAAQSDSANAVVLESQNGALELDATSVTSNQLGTITEESQSYTPGSIATATRLVLTPRETPQSISVITRKHMDDFGLNSIDDVMRHTPGVSIVSLDNERTIYFARGFAINNFQYDGIPMTRDTAYSAGNTLSDMAIYDRVEVLKGATGLLTGSGDPGATINLIRKKPTHDFKGYFSLGAGSWDTYRTEFDVSGPLTESGNVRGRAVAAYQDKNSWQDHYGRKTTTYFGTLEFDLSEDTLLTVGADYQDNEPEGSGWGSIPILNSEGGFNKVPRSFNPGARWSAWEQYTRTVFATLEHNFANGWLGKVQLNHQINGYDAALGSASSGAPNPTDGSGVSVWQGKYVGKTTSDAVDGYLSGSFPLLGREHELVVGTSLAHRETKRNDYNFVGAGAGNFYEWNGRIPEPSWNRTREQDTIVRENAIYAASRFSLTDDLKLILGSRLTDYRSRGDTQSMTETGVVIPYAGLIYDLNENFSVYGSYTSIFKPQTLRDKQGNTLDPLEGDNYEVGVKGEFFDGRLNTSLAYFQIHQDNYGLPDGFIDGTIESASRAVQGVKTKGYEAEVSGEVLPGWQLQAGYTHKIARLDGAKISTYEPEDTFSFFTSYNLPGQLEALTVGGGARWQSRAWKDVADTEFSQSAYWVADLMTRYQVTDDLSASLNFNNIFDKKYYSISSAFDHYTWGEPRNVMLTTRYDF</sequence>
<dbReference type="NCBIfam" id="TIGR01783">
    <property type="entry name" value="TonB-siderophor"/>
    <property type="match status" value="1"/>
</dbReference>
<dbReference type="PANTHER" id="PTHR32552:SF74">
    <property type="entry name" value="HYDROXAMATE SIDEROPHORE RECEPTOR FHUE"/>
    <property type="match status" value="1"/>
</dbReference>
<dbReference type="SUPFAM" id="SSF56935">
    <property type="entry name" value="Porins"/>
    <property type="match status" value="1"/>
</dbReference>
<dbReference type="InterPro" id="IPR012910">
    <property type="entry name" value="Plug_dom"/>
</dbReference>
<dbReference type="Pfam" id="PF00593">
    <property type="entry name" value="TonB_dep_Rec_b-barrel"/>
    <property type="match status" value="1"/>
</dbReference>
<evidence type="ECO:0000256" key="10">
    <source>
        <dbReference type="PROSITE-ProRule" id="PRU01360"/>
    </source>
</evidence>
<keyword evidence="9 10" id="KW-0998">Cell outer membrane</keyword>
<keyword evidence="5 10" id="KW-0812">Transmembrane</keyword>
<keyword evidence="7 10" id="KW-0472">Membrane</keyword>
<evidence type="ECO:0000256" key="2">
    <source>
        <dbReference type="ARBA" id="ARBA00009810"/>
    </source>
</evidence>
<evidence type="ECO:0000256" key="8">
    <source>
        <dbReference type="ARBA" id="ARBA00023170"/>
    </source>
</evidence>
<dbReference type="InterPro" id="IPR000531">
    <property type="entry name" value="Beta-barrel_TonB"/>
</dbReference>
<gene>
    <name evidence="14" type="ORF">D16iCDA_12515</name>
</gene>
<dbReference type="InterPro" id="IPR036942">
    <property type="entry name" value="Beta-barrel_TonB_sf"/>
</dbReference>
<keyword evidence="6 11" id="KW-0798">TonB box</keyword>
<evidence type="ECO:0000313" key="14">
    <source>
        <dbReference type="EMBL" id="UUD62523.1"/>
    </source>
</evidence>
<comment type="similarity">
    <text evidence="2 10 11">Belongs to the TonB-dependent receptor family.</text>
</comment>
<feature type="domain" description="TonB-dependent receptor plug" evidence="13">
    <location>
        <begin position="119"/>
        <end position="220"/>
    </location>
</feature>
<name>A0ABY5J373_9GAMM</name>
<evidence type="ECO:0000256" key="11">
    <source>
        <dbReference type="RuleBase" id="RU003357"/>
    </source>
</evidence>
<dbReference type="InterPro" id="IPR039426">
    <property type="entry name" value="TonB-dep_rcpt-like"/>
</dbReference>
<evidence type="ECO:0000256" key="1">
    <source>
        <dbReference type="ARBA" id="ARBA00004571"/>
    </source>
</evidence>
<keyword evidence="15" id="KW-1185">Reference proteome</keyword>
<evidence type="ECO:0000256" key="5">
    <source>
        <dbReference type="ARBA" id="ARBA00022692"/>
    </source>
</evidence>
<protein>
    <submittedName>
        <fullName evidence="14">TonB-dependent siderophore receptor</fullName>
    </submittedName>
</protein>
<evidence type="ECO:0000313" key="15">
    <source>
        <dbReference type="Proteomes" id="UP000887421"/>
    </source>
</evidence>
<feature type="domain" description="TonB-dependent receptor-like beta-barrel" evidence="12">
    <location>
        <begin position="322"/>
        <end position="724"/>
    </location>
</feature>
<dbReference type="Proteomes" id="UP000887421">
    <property type="component" value="Chromosome"/>
</dbReference>
<keyword evidence="4 10" id="KW-1134">Transmembrane beta strand</keyword>
<comment type="subcellular location">
    <subcellularLocation>
        <location evidence="1 10">Cell outer membrane</location>
        <topology evidence="1 10">Multi-pass membrane protein</topology>
    </subcellularLocation>
</comment>
<evidence type="ECO:0000259" key="13">
    <source>
        <dbReference type="Pfam" id="PF07715"/>
    </source>
</evidence>
<evidence type="ECO:0000256" key="9">
    <source>
        <dbReference type="ARBA" id="ARBA00023237"/>
    </source>
</evidence>
<dbReference type="EMBL" id="CP076114">
    <property type="protein sequence ID" value="UUD62523.1"/>
    <property type="molecule type" value="Genomic_DNA"/>
</dbReference>
<reference evidence="14" key="1">
    <citation type="submission" date="2021-05" db="EMBL/GenBank/DDBJ databases">
        <title>Complete genome sequence of Pseudomonas seleniipraecipitans strain D1-6.</title>
        <authorList>
            <person name="Lafi F."/>
            <person name="Eida A."/>
            <person name="Alam I."/>
            <person name="Hert H."/>
            <person name="Saad M."/>
        </authorList>
    </citation>
    <scope>NUCLEOTIDE SEQUENCE</scope>
    <source>
        <strain evidence="14">D1-6</strain>
    </source>
</reference>
<dbReference type="InterPro" id="IPR010105">
    <property type="entry name" value="TonB_sidphr_rcpt"/>
</dbReference>
<dbReference type="Gene3D" id="2.170.130.10">
    <property type="entry name" value="TonB-dependent receptor, plug domain"/>
    <property type="match status" value="1"/>
</dbReference>
<dbReference type="InterPro" id="IPR037066">
    <property type="entry name" value="Plug_dom_sf"/>
</dbReference>
<evidence type="ECO:0000256" key="3">
    <source>
        <dbReference type="ARBA" id="ARBA00022448"/>
    </source>
</evidence>
<dbReference type="Gene3D" id="2.40.170.20">
    <property type="entry name" value="TonB-dependent receptor, beta-barrel domain"/>
    <property type="match status" value="1"/>
</dbReference>
<dbReference type="CDD" id="cd01347">
    <property type="entry name" value="ligand_gated_channel"/>
    <property type="match status" value="1"/>
</dbReference>
<evidence type="ECO:0000256" key="7">
    <source>
        <dbReference type="ARBA" id="ARBA00023136"/>
    </source>
</evidence>
<accession>A0ABY5J373</accession>
<organism evidence="14 15">
    <name type="scientific">Phytopseudomonas seleniipraecipitans</name>
    <dbReference type="NCBI Taxonomy" id="640205"/>
    <lineage>
        <taxon>Bacteria</taxon>
        <taxon>Pseudomonadati</taxon>
        <taxon>Pseudomonadota</taxon>
        <taxon>Gammaproteobacteria</taxon>
        <taxon>Pseudomonadales</taxon>
        <taxon>Pseudomonadaceae</taxon>
        <taxon>Phytopseudomonas</taxon>
    </lineage>
</organism>
<keyword evidence="8 14" id="KW-0675">Receptor</keyword>
<evidence type="ECO:0000259" key="12">
    <source>
        <dbReference type="Pfam" id="PF00593"/>
    </source>
</evidence>
<proteinExistence type="inferred from homology"/>
<dbReference type="Pfam" id="PF07715">
    <property type="entry name" value="Plug"/>
    <property type="match status" value="1"/>
</dbReference>
<evidence type="ECO:0000256" key="6">
    <source>
        <dbReference type="ARBA" id="ARBA00023077"/>
    </source>
</evidence>